<proteinExistence type="predicted"/>
<dbReference type="InterPro" id="IPR012318">
    <property type="entry name" value="HTH_CRP"/>
</dbReference>
<evidence type="ECO:0000313" key="7">
    <source>
        <dbReference type="Proteomes" id="UP000838686"/>
    </source>
</evidence>
<dbReference type="InterPro" id="IPR036388">
    <property type="entry name" value="WH-like_DNA-bd_sf"/>
</dbReference>
<evidence type="ECO:0000259" key="5">
    <source>
        <dbReference type="PROSITE" id="PS50042"/>
    </source>
</evidence>
<organism evidence="6 7">
    <name type="scientific">Paenibacillus plantiphilus</name>
    <dbReference type="NCBI Taxonomy" id="2905650"/>
    <lineage>
        <taxon>Bacteria</taxon>
        <taxon>Bacillati</taxon>
        <taxon>Bacillota</taxon>
        <taxon>Bacilli</taxon>
        <taxon>Bacillales</taxon>
        <taxon>Paenibacillaceae</taxon>
        <taxon>Paenibacillus</taxon>
    </lineage>
</organism>
<evidence type="ECO:0000256" key="1">
    <source>
        <dbReference type="ARBA" id="ARBA00023015"/>
    </source>
</evidence>
<dbReference type="Pfam" id="PF13545">
    <property type="entry name" value="HTH_Crp_2"/>
    <property type="match status" value="1"/>
</dbReference>
<dbReference type="Pfam" id="PF00027">
    <property type="entry name" value="cNMP_binding"/>
    <property type="match status" value="1"/>
</dbReference>
<evidence type="ECO:0000313" key="6">
    <source>
        <dbReference type="EMBL" id="CAH1204162.1"/>
    </source>
</evidence>
<dbReference type="PROSITE" id="PS50042">
    <property type="entry name" value="CNMP_BINDING_3"/>
    <property type="match status" value="1"/>
</dbReference>
<comment type="caution">
    <text evidence="6">The sequence shown here is derived from an EMBL/GenBank/DDBJ whole genome shotgun (WGS) entry which is preliminary data.</text>
</comment>
<sequence length="220" mass="24648">MIEMLKKVQLFESLNDEQLQHILSIANKQIFSTGSVLFHENEPGAAFYVLLKGSIKIFTRGSSGEEKVLSLIGAGESFGELSLIDGRPRSASAQAVEPSTVLTVTAKPFLELLRHHFDITHHIMTELCRRLRDTNQHVYDLTFLDARTRVLKNLILLANRHGSRIGNKITIRIPLNYDELAQMAGVPKQALSQVLRDLEDRLILSSGSNEYTLDLSRLNG</sequence>
<keyword evidence="3" id="KW-0010">Activator</keyword>
<dbReference type="InterPro" id="IPR018490">
    <property type="entry name" value="cNMP-bd_dom_sf"/>
</dbReference>
<dbReference type="InterPro" id="IPR036390">
    <property type="entry name" value="WH_DNA-bd_sf"/>
</dbReference>
<dbReference type="InterPro" id="IPR050397">
    <property type="entry name" value="Env_Response_Regulators"/>
</dbReference>
<dbReference type="InterPro" id="IPR000595">
    <property type="entry name" value="cNMP-bd_dom"/>
</dbReference>
<dbReference type="InterPro" id="IPR018488">
    <property type="entry name" value="cNMP-bd_CS"/>
</dbReference>
<name>A0ABM9C765_9BACL</name>
<reference evidence="6" key="1">
    <citation type="submission" date="2022-01" db="EMBL/GenBank/DDBJ databases">
        <authorList>
            <person name="Criscuolo A."/>
        </authorList>
    </citation>
    <scope>NUCLEOTIDE SEQUENCE</scope>
    <source>
        <strain evidence="6">CIP111893</strain>
    </source>
</reference>
<keyword evidence="7" id="KW-1185">Reference proteome</keyword>
<accession>A0ABM9C765</accession>
<keyword evidence="4" id="KW-0804">Transcription</keyword>
<dbReference type="EMBL" id="CAKMMF010000010">
    <property type="protein sequence ID" value="CAH1204162.1"/>
    <property type="molecule type" value="Genomic_DNA"/>
</dbReference>
<keyword evidence="1" id="KW-0805">Transcription regulation</keyword>
<feature type="domain" description="Cyclic nucleotide-binding" evidence="5">
    <location>
        <begin position="10"/>
        <end position="130"/>
    </location>
</feature>
<keyword evidence="2" id="KW-0238">DNA-binding</keyword>
<dbReference type="PANTHER" id="PTHR24567:SF74">
    <property type="entry name" value="HTH-TYPE TRANSCRIPTIONAL REGULATOR ARCR"/>
    <property type="match status" value="1"/>
</dbReference>
<dbReference type="Gene3D" id="1.10.10.10">
    <property type="entry name" value="Winged helix-like DNA-binding domain superfamily/Winged helix DNA-binding domain"/>
    <property type="match status" value="1"/>
</dbReference>
<evidence type="ECO:0000256" key="2">
    <source>
        <dbReference type="ARBA" id="ARBA00023125"/>
    </source>
</evidence>
<dbReference type="Gene3D" id="2.60.120.10">
    <property type="entry name" value="Jelly Rolls"/>
    <property type="match status" value="1"/>
</dbReference>
<dbReference type="SUPFAM" id="SSF51206">
    <property type="entry name" value="cAMP-binding domain-like"/>
    <property type="match status" value="1"/>
</dbReference>
<dbReference type="SMART" id="SM00100">
    <property type="entry name" value="cNMP"/>
    <property type="match status" value="1"/>
</dbReference>
<dbReference type="SUPFAM" id="SSF46785">
    <property type="entry name" value="Winged helix' DNA-binding domain"/>
    <property type="match status" value="1"/>
</dbReference>
<evidence type="ECO:0000256" key="3">
    <source>
        <dbReference type="ARBA" id="ARBA00023159"/>
    </source>
</evidence>
<dbReference type="PROSITE" id="PS00889">
    <property type="entry name" value="CNMP_BINDING_2"/>
    <property type="match status" value="1"/>
</dbReference>
<gene>
    <name evidence="6" type="primary">crp_2</name>
    <name evidence="6" type="ORF">PAECIP111893_02168</name>
</gene>
<dbReference type="PANTHER" id="PTHR24567">
    <property type="entry name" value="CRP FAMILY TRANSCRIPTIONAL REGULATORY PROTEIN"/>
    <property type="match status" value="1"/>
</dbReference>
<dbReference type="CDD" id="cd00038">
    <property type="entry name" value="CAP_ED"/>
    <property type="match status" value="1"/>
</dbReference>
<evidence type="ECO:0000256" key="4">
    <source>
        <dbReference type="ARBA" id="ARBA00023163"/>
    </source>
</evidence>
<protein>
    <submittedName>
        <fullName evidence="6">CRP-like cAMP-activated global transcriptional regulator</fullName>
    </submittedName>
</protein>
<dbReference type="InterPro" id="IPR014710">
    <property type="entry name" value="RmlC-like_jellyroll"/>
</dbReference>
<dbReference type="Proteomes" id="UP000838686">
    <property type="component" value="Unassembled WGS sequence"/>
</dbReference>